<dbReference type="OrthoDB" id="9775595at2"/>
<name>A0A4Q7UK93_9ACTN</name>
<feature type="domain" description="N-acetyltransferase" evidence="2">
    <location>
        <begin position="254"/>
        <end position="387"/>
    </location>
</feature>
<accession>A0A4Q7UK93</accession>
<evidence type="ECO:0000313" key="3">
    <source>
        <dbReference type="EMBL" id="RZT80948.1"/>
    </source>
</evidence>
<organism evidence="3 4">
    <name type="scientific">Micromonospora violae</name>
    <dbReference type="NCBI Taxonomy" id="1278207"/>
    <lineage>
        <taxon>Bacteria</taxon>
        <taxon>Bacillati</taxon>
        <taxon>Actinomycetota</taxon>
        <taxon>Actinomycetes</taxon>
        <taxon>Micromonosporales</taxon>
        <taxon>Micromonosporaceae</taxon>
        <taxon>Micromonospora</taxon>
    </lineage>
</organism>
<dbReference type="Pfam" id="PF24553">
    <property type="entry name" value="Rv0428c_C"/>
    <property type="match status" value="2"/>
</dbReference>
<dbReference type="PROSITE" id="PS51186">
    <property type="entry name" value="GNAT"/>
    <property type="match status" value="1"/>
</dbReference>
<feature type="compositionally biased region" description="Low complexity" evidence="1">
    <location>
        <begin position="215"/>
        <end position="237"/>
    </location>
</feature>
<dbReference type="InterPro" id="IPR000182">
    <property type="entry name" value="GNAT_dom"/>
</dbReference>
<protein>
    <submittedName>
        <fullName evidence="3">FR47-like protein</fullName>
    </submittedName>
</protein>
<keyword evidence="4" id="KW-1185">Reference proteome</keyword>
<dbReference type="RefSeq" id="WP_130404391.1">
    <property type="nucleotide sequence ID" value="NZ_SHKK01000001.1"/>
</dbReference>
<dbReference type="Gene3D" id="3.40.630.30">
    <property type="match status" value="1"/>
</dbReference>
<comment type="caution">
    <text evidence="3">The sequence shown here is derived from an EMBL/GenBank/DDBJ whole genome shotgun (WGS) entry which is preliminary data.</text>
</comment>
<dbReference type="AlphaFoldDB" id="A0A4Q7UK93"/>
<sequence>MLRQQDVGHRIVVRRIVGIREGRPQFSDALGELVELSETHLTLATAQGQLRVPVAQVHRAKRVPPTRRPTAAAVVALERAADEAWPAPTRGRLGDWLLRSAEGWTGRANSALPIGDPDRPLAAAVDAVERWYAELGQPALINTPLPLAAPVGAELDARGWGTRPPVLVQTAPLPVLTSTSAGGLAGGRGNGRGDGVAGAAADEQGGGVVGGQGGAAADEQGGAAADEQGGAAADGQAGATGDGQGGATGDGQGGAIVELATAPSDEWLAIAAGRKGGLPDAAWHVLTAVDQVRFAHVYADGTLAAIGRGTVTGQGRWLGLSLIEVLPAARRQGFAGRVIHELATWGASAGATHAFLQVEQRNTAAVTLYQSLGLVTHHTYLTRVAPT</sequence>
<gene>
    <name evidence="3" type="ORF">EV382_4214</name>
</gene>
<dbReference type="SUPFAM" id="SSF55729">
    <property type="entry name" value="Acyl-CoA N-acyltransferases (Nat)"/>
    <property type="match status" value="1"/>
</dbReference>
<dbReference type="InterPro" id="IPR016181">
    <property type="entry name" value="Acyl_CoA_acyltransferase"/>
</dbReference>
<dbReference type="InterPro" id="IPR056935">
    <property type="entry name" value="Rv0428c-like_C"/>
</dbReference>
<dbReference type="EMBL" id="SHKK01000001">
    <property type="protein sequence ID" value="RZT80948.1"/>
    <property type="molecule type" value="Genomic_DNA"/>
</dbReference>
<dbReference type="GO" id="GO:0016747">
    <property type="term" value="F:acyltransferase activity, transferring groups other than amino-acyl groups"/>
    <property type="evidence" value="ECO:0007669"/>
    <property type="project" value="InterPro"/>
</dbReference>
<feature type="compositionally biased region" description="Gly residues" evidence="1">
    <location>
        <begin position="183"/>
        <end position="196"/>
    </location>
</feature>
<dbReference type="Proteomes" id="UP000293781">
    <property type="component" value="Unassembled WGS sequence"/>
</dbReference>
<proteinExistence type="predicted"/>
<evidence type="ECO:0000259" key="2">
    <source>
        <dbReference type="PROSITE" id="PS51186"/>
    </source>
</evidence>
<feature type="compositionally biased region" description="Gly residues" evidence="1">
    <location>
        <begin position="204"/>
        <end position="214"/>
    </location>
</feature>
<reference evidence="3 4" key="1">
    <citation type="submission" date="2019-02" db="EMBL/GenBank/DDBJ databases">
        <title>Sequencing the genomes of 1000 actinobacteria strains.</title>
        <authorList>
            <person name="Klenk H.-P."/>
        </authorList>
    </citation>
    <scope>NUCLEOTIDE SEQUENCE [LARGE SCALE GENOMIC DNA]</scope>
    <source>
        <strain evidence="3 4">DSM 45888</strain>
    </source>
</reference>
<evidence type="ECO:0000313" key="4">
    <source>
        <dbReference type="Proteomes" id="UP000293781"/>
    </source>
</evidence>
<evidence type="ECO:0000256" key="1">
    <source>
        <dbReference type="SAM" id="MobiDB-lite"/>
    </source>
</evidence>
<feature type="region of interest" description="Disordered" evidence="1">
    <location>
        <begin position="179"/>
        <end position="254"/>
    </location>
</feature>
<dbReference type="CDD" id="cd04301">
    <property type="entry name" value="NAT_SF"/>
    <property type="match status" value="1"/>
</dbReference>
<feature type="compositionally biased region" description="Gly residues" evidence="1">
    <location>
        <begin position="238"/>
        <end position="254"/>
    </location>
</feature>